<dbReference type="GO" id="GO:0101005">
    <property type="term" value="F:deubiquitinase activity"/>
    <property type="evidence" value="ECO:0007669"/>
    <property type="project" value="TreeGrafter"/>
</dbReference>
<organism evidence="7">
    <name type="scientific">Cladocopium goreaui</name>
    <dbReference type="NCBI Taxonomy" id="2562237"/>
    <lineage>
        <taxon>Eukaryota</taxon>
        <taxon>Sar</taxon>
        <taxon>Alveolata</taxon>
        <taxon>Dinophyceae</taxon>
        <taxon>Suessiales</taxon>
        <taxon>Symbiodiniaceae</taxon>
        <taxon>Cladocopium</taxon>
    </lineage>
</organism>
<evidence type="ECO:0000259" key="6">
    <source>
        <dbReference type="PROSITE" id="PS51858"/>
    </source>
</evidence>
<dbReference type="PROSITE" id="PS00018">
    <property type="entry name" value="EF_HAND_1"/>
    <property type="match status" value="1"/>
</dbReference>
<keyword evidence="4" id="KW-0106">Calcium</keyword>
<feature type="domain" description="EF-hand" evidence="5">
    <location>
        <begin position="252"/>
        <end position="277"/>
    </location>
</feature>
<comment type="caution">
    <text evidence="7">The sequence shown here is derived from an EMBL/GenBank/DDBJ whole genome shotgun (WGS) entry which is preliminary data.</text>
</comment>
<dbReference type="InterPro" id="IPR002048">
    <property type="entry name" value="EF_hand_dom"/>
</dbReference>
<dbReference type="Gene3D" id="1.10.238.10">
    <property type="entry name" value="EF-hand"/>
    <property type="match status" value="1"/>
</dbReference>
<dbReference type="PROSITE" id="PS50222">
    <property type="entry name" value="EF_HAND_2"/>
    <property type="match status" value="2"/>
</dbReference>
<dbReference type="GO" id="GO:0005509">
    <property type="term" value="F:calcium ion binding"/>
    <property type="evidence" value="ECO:0007669"/>
    <property type="project" value="InterPro"/>
</dbReference>
<sequence length="287" mass="30812">MSKIPVTLHIYHVSTDSRVGKINEYLEAMGTGAYHAGVEVNAKEWSYGYTPDNTGVFPCPPKGCKAHVYKESIDMGETEKSKTEIDNIIEEMKENWLGIDYDLLHKNCCLFSAELVKKLGVGPVPSWVTNLAAAGATLHHGILQGKEYADKAAIMAKAKAGEFDAKYDISGKTKAAAKEVLEAAGRFDEQYRVRERAVLAAAAAQAKAGELGKAAQEHAAALHKEMDKDGDGQVSVDELRAYLKNKAAAAHAAIDKDGDGKITFDEAKSYAADRAGQCGCAADCTVQ</sequence>
<dbReference type="InterPro" id="IPR018247">
    <property type="entry name" value="EF_Hand_1_Ca_BS"/>
</dbReference>
<dbReference type="EMBL" id="CAMXCT030006700">
    <property type="protein sequence ID" value="CAL4805878.1"/>
    <property type="molecule type" value="Genomic_DNA"/>
</dbReference>
<dbReference type="Pfam" id="PF05903">
    <property type="entry name" value="Peptidase_C97"/>
    <property type="match status" value="1"/>
</dbReference>
<dbReference type="PANTHER" id="PTHR12378:SF9">
    <property type="entry name" value="OS06G0107000 PROTEIN"/>
    <property type="match status" value="1"/>
</dbReference>
<dbReference type="Pfam" id="PF13202">
    <property type="entry name" value="EF-hand_5"/>
    <property type="match status" value="2"/>
</dbReference>
<evidence type="ECO:0000313" key="7">
    <source>
        <dbReference type="EMBL" id="CAI4018566.1"/>
    </source>
</evidence>
<dbReference type="EMBL" id="CAMXCT020006700">
    <property type="protein sequence ID" value="CAL1171941.1"/>
    <property type="molecule type" value="Genomic_DNA"/>
</dbReference>
<feature type="domain" description="PPPDE" evidence="6">
    <location>
        <begin position="4"/>
        <end position="138"/>
    </location>
</feature>
<accession>A0A9P1GPL6</accession>
<dbReference type="GO" id="GO:0006508">
    <property type="term" value="P:proteolysis"/>
    <property type="evidence" value="ECO:0007669"/>
    <property type="project" value="UniProtKB-KW"/>
</dbReference>
<comment type="similarity">
    <text evidence="1">Belongs to the DeSI family.</text>
</comment>
<dbReference type="SUPFAM" id="SSF47473">
    <property type="entry name" value="EF-hand"/>
    <property type="match status" value="1"/>
</dbReference>
<dbReference type="GO" id="GO:0016579">
    <property type="term" value="P:protein deubiquitination"/>
    <property type="evidence" value="ECO:0007669"/>
    <property type="project" value="TreeGrafter"/>
</dbReference>
<dbReference type="CDD" id="cd00051">
    <property type="entry name" value="EFh"/>
    <property type="match status" value="1"/>
</dbReference>
<gene>
    <name evidence="7" type="ORF">C1SCF055_LOCUS43118</name>
</gene>
<dbReference type="InterPro" id="IPR008580">
    <property type="entry name" value="PPPDE_dom"/>
</dbReference>
<evidence type="ECO:0000256" key="3">
    <source>
        <dbReference type="ARBA" id="ARBA00022801"/>
    </source>
</evidence>
<dbReference type="AlphaFoldDB" id="A0A9P1GPL6"/>
<keyword evidence="3" id="KW-0378">Hydrolase</keyword>
<reference evidence="7" key="1">
    <citation type="submission" date="2022-10" db="EMBL/GenBank/DDBJ databases">
        <authorList>
            <person name="Chen Y."/>
            <person name="Dougan E. K."/>
            <person name="Chan C."/>
            <person name="Rhodes N."/>
            <person name="Thang M."/>
        </authorList>
    </citation>
    <scope>NUCLEOTIDE SEQUENCE</scope>
</reference>
<dbReference type="PANTHER" id="PTHR12378">
    <property type="entry name" value="DESUMOYLATING ISOPEPTIDASE"/>
    <property type="match status" value="1"/>
</dbReference>
<dbReference type="InterPro" id="IPR011992">
    <property type="entry name" value="EF-hand-dom_pair"/>
</dbReference>
<name>A0A9P1GPL6_9DINO</name>
<dbReference type="Gene3D" id="3.90.1720.30">
    <property type="entry name" value="PPPDE domains"/>
    <property type="match status" value="1"/>
</dbReference>
<dbReference type="OrthoDB" id="412286at2759"/>
<dbReference type="Proteomes" id="UP001152797">
    <property type="component" value="Unassembled WGS sequence"/>
</dbReference>
<dbReference type="SMART" id="SM01179">
    <property type="entry name" value="DUF862"/>
    <property type="match status" value="1"/>
</dbReference>
<proteinExistence type="inferred from homology"/>
<protein>
    <submittedName>
        <fullName evidence="8">DeSI-like protein</fullName>
    </submittedName>
</protein>
<reference evidence="8 9" key="2">
    <citation type="submission" date="2024-05" db="EMBL/GenBank/DDBJ databases">
        <authorList>
            <person name="Chen Y."/>
            <person name="Shah S."/>
            <person name="Dougan E. K."/>
            <person name="Thang M."/>
            <person name="Chan C."/>
        </authorList>
    </citation>
    <scope>NUCLEOTIDE SEQUENCE [LARGE SCALE GENOMIC DNA]</scope>
</reference>
<dbReference type="EMBL" id="CAMXCT010006700">
    <property type="protein sequence ID" value="CAI4018566.1"/>
    <property type="molecule type" value="Genomic_DNA"/>
</dbReference>
<feature type="domain" description="EF-hand" evidence="5">
    <location>
        <begin position="214"/>
        <end position="249"/>
    </location>
</feature>
<evidence type="ECO:0000259" key="5">
    <source>
        <dbReference type="PROSITE" id="PS50222"/>
    </source>
</evidence>
<keyword evidence="9" id="KW-1185">Reference proteome</keyword>
<keyword evidence="2" id="KW-0645">Protease</keyword>
<evidence type="ECO:0000313" key="8">
    <source>
        <dbReference type="EMBL" id="CAL4805878.1"/>
    </source>
</evidence>
<evidence type="ECO:0000256" key="2">
    <source>
        <dbReference type="ARBA" id="ARBA00022670"/>
    </source>
</evidence>
<evidence type="ECO:0000313" key="9">
    <source>
        <dbReference type="Proteomes" id="UP001152797"/>
    </source>
</evidence>
<evidence type="ECO:0000256" key="1">
    <source>
        <dbReference type="ARBA" id="ARBA00008140"/>
    </source>
</evidence>
<evidence type="ECO:0000256" key="4">
    <source>
        <dbReference type="ARBA" id="ARBA00022837"/>
    </source>
</evidence>
<dbReference type="InterPro" id="IPR042266">
    <property type="entry name" value="PPPDE_sf"/>
</dbReference>
<dbReference type="PROSITE" id="PS51858">
    <property type="entry name" value="PPPDE"/>
    <property type="match status" value="1"/>
</dbReference>